<evidence type="ECO:0000313" key="2">
    <source>
        <dbReference type="Proteomes" id="UP000594638"/>
    </source>
</evidence>
<protein>
    <submittedName>
        <fullName evidence="1">Uncharacterized protein</fullName>
    </submittedName>
</protein>
<feature type="non-terminal residue" evidence="1">
    <location>
        <position position="90"/>
    </location>
</feature>
<dbReference type="AlphaFoldDB" id="A0A8S0UND8"/>
<gene>
    <name evidence="1" type="ORF">OLEA9_A051830</name>
</gene>
<reference evidence="1 2" key="1">
    <citation type="submission" date="2019-12" db="EMBL/GenBank/DDBJ databases">
        <authorList>
            <person name="Alioto T."/>
            <person name="Alioto T."/>
            <person name="Gomez Garrido J."/>
        </authorList>
    </citation>
    <scope>NUCLEOTIDE SEQUENCE [LARGE SCALE GENOMIC DNA]</scope>
</reference>
<sequence length="90" mass="10400">MSVLSAKFGHRICGLKDGRLRDIKTSSSNVRNMEELEAERAAQKIEYAAQVKMEQRIHNKLKIVKQQFNSILQSWHHSMHQLRGKVPGFV</sequence>
<evidence type="ECO:0000313" key="1">
    <source>
        <dbReference type="EMBL" id="CAA3019310.1"/>
    </source>
</evidence>
<comment type="caution">
    <text evidence="1">The sequence shown here is derived from an EMBL/GenBank/DDBJ whole genome shotgun (WGS) entry which is preliminary data.</text>
</comment>
<keyword evidence="2" id="KW-1185">Reference proteome</keyword>
<name>A0A8S0UND8_OLEEU</name>
<proteinExistence type="predicted"/>
<dbReference type="EMBL" id="CACTIH010008173">
    <property type="protein sequence ID" value="CAA3019310.1"/>
    <property type="molecule type" value="Genomic_DNA"/>
</dbReference>
<dbReference type="Proteomes" id="UP000594638">
    <property type="component" value="Unassembled WGS sequence"/>
</dbReference>
<organism evidence="1 2">
    <name type="scientific">Olea europaea subsp. europaea</name>
    <dbReference type="NCBI Taxonomy" id="158383"/>
    <lineage>
        <taxon>Eukaryota</taxon>
        <taxon>Viridiplantae</taxon>
        <taxon>Streptophyta</taxon>
        <taxon>Embryophyta</taxon>
        <taxon>Tracheophyta</taxon>
        <taxon>Spermatophyta</taxon>
        <taxon>Magnoliopsida</taxon>
        <taxon>eudicotyledons</taxon>
        <taxon>Gunneridae</taxon>
        <taxon>Pentapetalae</taxon>
        <taxon>asterids</taxon>
        <taxon>lamiids</taxon>
        <taxon>Lamiales</taxon>
        <taxon>Oleaceae</taxon>
        <taxon>Oleeae</taxon>
        <taxon>Olea</taxon>
    </lineage>
</organism>
<dbReference type="Gramene" id="OE9A051830T1">
    <property type="protein sequence ID" value="OE9A051830C1"/>
    <property type="gene ID" value="OE9A051830"/>
</dbReference>
<accession>A0A8S0UND8</accession>
<dbReference type="OrthoDB" id="1832358at2759"/>